<reference evidence="2" key="1">
    <citation type="submission" date="2022-11" db="UniProtKB">
        <authorList>
            <consortium name="WormBaseParasite"/>
        </authorList>
    </citation>
    <scope>IDENTIFICATION</scope>
</reference>
<proteinExistence type="predicted"/>
<organism evidence="1 2">
    <name type="scientific">Panagrolaimus sp. JU765</name>
    <dbReference type="NCBI Taxonomy" id="591449"/>
    <lineage>
        <taxon>Eukaryota</taxon>
        <taxon>Metazoa</taxon>
        <taxon>Ecdysozoa</taxon>
        <taxon>Nematoda</taxon>
        <taxon>Chromadorea</taxon>
        <taxon>Rhabditida</taxon>
        <taxon>Tylenchina</taxon>
        <taxon>Panagrolaimomorpha</taxon>
        <taxon>Panagrolaimoidea</taxon>
        <taxon>Panagrolaimidae</taxon>
        <taxon>Panagrolaimus</taxon>
    </lineage>
</organism>
<evidence type="ECO:0000313" key="2">
    <source>
        <dbReference type="WBParaSite" id="JU765_v2.g11857.t1"/>
    </source>
</evidence>
<name>A0AC34Q0V9_9BILA</name>
<sequence length="88" mass="9838">MYLSRILNVSARVVKGRPRMIPTDPTKKPLILTPEAVSRLKQLLSENPTAAAMKLGVEKSGCNGFAYKLTYADKKERFDEEVEQDGVK</sequence>
<dbReference type="WBParaSite" id="JU765_v2.g11857.t1">
    <property type="protein sequence ID" value="JU765_v2.g11857.t1"/>
    <property type="gene ID" value="JU765_v2.g11857"/>
</dbReference>
<accession>A0AC34Q0V9</accession>
<evidence type="ECO:0000313" key="1">
    <source>
        <dbReference type="Proteomes" id="UP000887576"/>
    </source>
</evidence>
<protein>
    <submittedName>
        <fullName evidence="2">FeS cluster biogenesis domain-containing protein</fullName>
    </submittedName>
</protein>
<dbReference type="Proteomes" id="UP000887576">
    <property type="component" value="Unplaced"/>
</dbReference>